<feature type="chain" id="PRO_5042186338" evidence="1">
    <location>
        <begin position="22"/>
        <end position="293"/>
    </location>
</feature>
<dbReference type="GO" id="GO:0005615">
    <property type="term" value="C:extracellular space"/>
    <property type="evidence" value="ECO:0007669"/>
    <property type="project" value="TreeGrafter"/>
</dbReference>
<evidence type="ECO:0000256" key="1">
    <source>
        <dbReference type="SAM" id="SignalP"/>
    </source>
</evidence>
<dbReference type="GO" id="GO:0005886">
    <property type="term" value="C:plasma membrane"/>
    <property type="evidence" value="ECO:0007669"/>
    <property type="project" value="TreeGrafter"/>
</dbReference>
<dbReference type="PROSITE" id="PS51408">
    <property type="entry name" value="TRANSFERRIN_LIKE_4"/>
    <property type="match status" value="1"/>
</dbReference>
<dbReference type="PRINTS" id="PR00422">
    <property type="entry name" value="TRANSFERRIN"/>
</dbReference>
<sequence length="293" mass="32290">MAKILFALLTLIVMQFSCSAAISFKWCVTPAEKVKCADFMKYVNITAQEAKISITTGCVEGTTYDDCAAKISKSEADLVTLDAGRLFEAGVQKYIKEPKFISQLCALCQGINSTQCSTSTSTNMYASYHGSFKCMAKNGGDVAFVKHTTVEEVVAQGHYGNVSDYQYLCKDNSRKAHAVVTREDNPNIEDIITILKKMSENYGSKATRFQLFNSTRYSGSNLIFKDSATALTGIAKDKRTYVKFLREDYEDFAALRACSFRSTTAKPTESSEGAPYISFLFVSFSALLAMIPT</sequence>
<accession>A0AAD9QE17</accession>
<dbReference type="InterPro" id="IPR001156">
    <property type="entry name" value="Transferrin-like_dom"/>
</dbReference>
<reference evidence="3" key="2">
    <citation type="journal article" date="2023" name="Science">
        <title>Genomic signatures of disease resistance in endangered staghorn corals.</title>
        <authorList>
            <person name="Vollmer S.V."/>
            <person name="Selwyn J.D."/>
            <person name="Despard B.A."/>
            <person name="Roesel C.L."/>
        </authorList>
    </citation>
    <scope>NUCLEOTIDE SEQUENCE</scope>
    <source>
        <strain evidence="3">K2</strain>
    </source>
</reference>
<dbReference type="Pfam" id="PF00405">
    <property type="entry name" value="Transferrin"/>
    <property type="match status" value="2"/>
</dbReference>
<gene>
    <name evidence="3" type="ORF">P5673_017700</name>
</gene>
<feature type="signal peptide" evidence="1">
    <location>
        <begin position="1"/>
        <end position="21"/>
    </location>
</feature>
<reference evidence="3" key="1">
    <citation type="journal article" date="2023" name="G3 (Bethesda)">
        <title>Whole genome assembly and annotation of the endangered Caribbean coral Acropora cervicornis.</title>
        <authorList>
            <person name="Selwyn J.D."/>
            <person name="Vollmer S.V."/>
        </authorList>
    </citation>
    <scope>NUCLEOTIDE SEQUENCE</scope>
    <source>
        <strain evidence="3">K2</strain>
    </source>
</reference>
<feature type="domain" description="Transferrin-like" evidence="2">
    <location>
        <begin position="1"/>
        <end position="257"/>
    </location>
</feature>
<name>A0AAD9QE17_ACRCE</name>
<comment type="caution">
    <text evidence="3">The sequence shown here is derived from an EMBL/GenBank/DDBJ whole genome shotgun (WGS) entry which is preliminary data.</text>
</comment>
<dbReference type="SMART" id="SM00094">
    <property type="entry name" value="TR_FER"/>
    <property type="match status" value="1"/>
</dbReference>
<dbReference type="PANTHER" id="PTHR11485">
    <property type="entry name" value="TRANSFERRIN"/>
    <property type="match status" value="1"/>
</dbReference>
<dbReference type="SUPFAM" id="SSF53850">
    <property type="entry name" value="Periplasmic binding protein-like II"/>
    <property type="match status" value="1"/>
</dbReference>
<dbReference type="GO" id="GO:0005769">
    <property type="term" value="C:early endosome"/>
    <property type="evidence" value="ECO:0007669"/>
    <property type="project" value="TreeGrafter"/>
</dbReference>
<dbReference type="Gene3D" id="3.40.190.10">
    <property type="entry name" value="Periplasmic binding protein-like II"/>
    <property type="match status" value="2"/>
</dbReference>
<evidence type="ECO:0000313" key="3">
    <source>
        <dbReference type="EMBL" id="KAK2559619.1"/>
    </source>
</evidence>
<evidence type="ECO:0000259" key="2">
    <source>
        <dbReference type="PROSITE" id="PS51408"/>
    </source>
</evidence>
<dbReference type="PANTHER" id="PTHR11485:SF29">
    <property type="entry name" value="TRANSFERRIN 2"/>
    <property type="match status" value="1"/>
</dbReference>
<dbReference type="Proteomes" id="UP001249851">
    <property type="component" value="Unassembled WGS sequence"/>
</dbReference>
<dbReference type="EMBL" id="JARQWQ010000039">
    <property type="protein sequence ID" value="KAK2559619.1"/>
    <property type="molecule type" value="Genomic_DNA"/>
</dbReference>
<keyword evidence="4" id="KW-1185">Reference proteome</keyword>
<dbReference type="GO" id="GO:0055037">
    <property type="term" value="C:recycling endosome"/>
    <property type="evidence" value="ECO:0007669"/>
    <property type="project" value="TreeGrafter"/>
</dbReference>
<dbReference type="AlphaFoldDB" id="A0AAD9QE17"/>
<organism evidence="3 4">
    <name type="scientific">Acropora cervicornis</name>
    <name type="common">Staghorn coral</name>
    <dbReference type="NCBI Taxonomy" id="6130"/>
    <lineage>
        <taxon>Eukaryota</taxon>
        <taxon>Metazoa</taxon>
        <taxon>Cnidaria</taxon>
        <taxon>Anthozoa</taxon>
        <taxon>Hexacorallia</taxon>
        <taxon>Scleractinia</taxon>
        <taxon>Astrocoeniina</taxon>
        <taxon>Acroporidae</taxon>
        <taxon>Acropora</taxon>
    </lineage>
</organism>
<protein>
    <submittedName>
        <fullName evidence="3">Serotransferrin</fullName>
    </submittedName>
</protein>
<proteinExistence type="predicted"/>
<dbReference type="GO" id="GO:0006826">
    <property type="term" value="P:iron ion transport"/>
    <property type="evidence" value="ECO:0007669"/>
    <property type="project" value="TreeGrafter"/>
</dbReference>
<evidence type="ECO:0000313" key="4">
    <source>
        <dbReference type="Proteomes" id="UP001249851"/>
    </source>
</evidence>
<keyword evidence="1" id="KW-0732">Signal</keyword>